<gene>
    <name evidence="5" type="ORF">C8D99_10443</name>
</gene>
<evidence type="ECO:0000313" key="5">
    <source>
        <dbReference type="EMBL" id="TDY61804.1"/>
    </source>
</evidence>
<evidence type="ECO:0000256" key="2">
    <source>
        <dbReference type="ARBA" id="ARBA00022840"/>
    </source>
</evidence>
<dbReference type="PANTHER" id="PTHR30580:SF0">
    <property type="entry name" value="PRIMOSOMAL PROTEIN N"/>
    <property type="match status" value="1"/>
</dbReference>
<keyword evidence="5" id="KW-0347">Helicase</keyword>
<dbReference type="PANTHER" id="PTHR30580">
    <property type="entry name" value="PRIMOSOMAL PROTEIN N"/>
    <property type="match status" value="1"/>
</dbReference>
<keyword evidence="5" id="KW-0378">Hydrolase</keyword>
<dbReference type="GO" id="GO:0006310">
    <property type="term" value="P:DNA recombination"/>
    <property type="evidence" value="ECO:0007669"/>
    <property type="project" value="TreeGrafter"/>
</dbReference>
<dbReference type="RefSeq" id="WP_133956789.1">
    <property type="nucleotide sequence ID" value="NZ_SORI01000004.1"/>
</dbReference>
<dbReference type="InterPro" id="IPR042115">
    <property type="entry name" value="PriA_3primeBD_sf"/>
</dbReference>
<keyword evidence="6" id="KW-1185">Reference proteome</keyword>
<dbReference type="EMBL" id="SORI01000004">
    <property type="protein sequence ID" value="TDY61804.1"/>
    <property type="molecule type" value="Genomic_DNA"/>
</dbReference>
<dbReference type="Gene3D" id="3.40.1440.60">
    <property type="entry name" value="PriA, 3(prime) DNA-binding domain"/>
    <property type="match status" value="1"/>
</dbReference>
<keyword evidence="1" id="KW-0547">Nucleotide-binding</keyword>
<dbReference type="Gene3D" id="3.40.50.300">
    <property type="entry name" value="P-loop containing nucleotide triphosphate hydrolases"/>
    <property type="match status" value="1"/>
</dbReference>
<dbReference type="Proteomes" id="UP000295066">
    <property type="component" value="Unassembled WGS sequence"/>
</dbReference>
<keyword evidence="2" id="KW-0067">ATP-binding</keyword>
<dbReference type="InterPro" id="IPR041222">
    <property type="entry name" value="PriA_3primeBD"/>
</dbReference>
<accession>A0A4R8M967</accession>
<sequence length="611" mass="67237">MNNVGAPCFCNVIVPGPWWNPLTYELPSPLPRGCRLRIPVGRGTRFGIADSFFASLPEKESFTVRQAEILCDGGPLVTDEELDLINWTGKTFLCGPGEVLKIAVPPDVLSCPGSLEDFTPAEGPFPEVPGQYEEMFLYECDTSSRWKKLAESLNNGHPFLALFPEQRMAAAFFDVLSPTARETSLLWPPTGGKKLHDAWLAARMGRVRGIIGGPGAVFAPLCRIRSVIVDEESSGAYRTYRRPFLNIRSVAARKALLAQAALILSGRLPSSRVYLRGKPKCTRRPPRESVKLVDLKDSFSSEFQGISGSLPLSAALFSETTRVLAAGKTALWLLDRKGYAGEVACEECGNPLLCSFCGRVAAWEEKRRRLRCTSCGRVFPLPEACPSCRGVLLTGKRPGLEALLPVARAAAPDKKPVLVWDGTKASGKKAAQELRKEFAEGGIVLGTRSALALCDMADVGFAAWIDADSEVRSVSFQAKFTAFSMMWESLWRGSPDGRTVLLQSRRPGSGWQKGMLLGWDHFWNDELRERRELELPPFSFLLEIKSPSQRLKESIMAKLEETGLVPMDPGEPPLVFWVTVPSPSRVQNALAPFFSIGNSRTGFPEITVWID</sequence>
<dbReference type="GO" id="GO:0003677">
    <property type="term" value="F:DNA binding"/>
    <property type="evidence" value="ECO:0007669"/>
    <property type="project" value="UniProtKB-KW"/>
</dbReference>
<dbReference type="GO" id="GO:0006302">
    <property type="term" value="P:double-strand break repair"/>
    <property type="evidence" value="ECO:0007669"/>
    <property type="project" value="TreeGrafter"/>
</dbReference>
<reference evidence="5 6" key="1">
    <citation type="submission" date="2019-03" db="EMBL/GenBank/DDBJ databases">
        <title>Genomic Encyclopedia of Type Strains, Phase IV (KMG-IV): sequencing the most valuable type-strain genomes for metagenomic binning, comparative biology and taxonomic classification.</title>
        <authorList>
            <person name="Goeker M."/>
        </authorList>
    </citation>
    <scope>NUCLEOTIDE SEQUENCE [LARGE SCALE GENOMIC DNA]</scope>
    <source>
        <strain evidence="5 6">DSM 25964</strain>
    </source>
</reference>
<dbReference type="GO" id="GO:0005524">
    <property type="term" value="F:ATP binding"/>
    <property type="evidence" value="ECO:0007669"/>
    <property type="project" value="UniProtKB-KW"/>
</dbReference>
<dbReference type="AlphaFoldDB" id="A0A4R8M967"/>
<dbReference type="InterPro" id="IPR027417">
    <property type="entry name" value="P-loop_NTPase"/>
</dbReference>
<dbReference type="GO" id="GO:0043138">
    <property type="term" value="F:3'-5' DNA helicase activity"/>
    <property type="evidence" value="ECO:0007669"/>
    <property type="project" value="TreeGrafter"/>
</dbReference>
<dbReference type="Pfam" id="PF17764">
    <property type="entry name" value="PriA_3primeBD"/>
    <property type="match status" value="1"/>
</dbReference>
<dbReference type="OrthoDB" id="935at2"/>
<evidence type="ECO:0000259" key="4">
    <source>
        <dbReference type="Pfam" id="PF17764"/>
    </source>
</evidence>
<evidence type="ECO:0000256" key="3">
    <source>
        <dbReference type="ARBA" id="ARBA00023125"/>
    </source>
</evidence>
<comment type="caution">
    <text evidence="5">The sequence shown here is derived from an EMBL/GenBank/DDBJ whole genome shotgun (WGS) entry which is preliminary data.</text>
</comment>
<proteinExistence type="predicted"/>
<organism evidence="5 6">
    <name type="scientific">Aminivibrio pyruvatiphilus</name>
    <dbReference type="NCBI Taxonomy" id="1005740"/>
    <lineage>
        <taxon>Bacteria</taxon>
        <taxon>Thermotogati</taxon>
        <taxon>Synergistota</taxon>
        <taxon>Synergistia</taxon>
        <taxon>Synergistales</taxon>
        <taxon>Aminobacteriaceae</taxon>
        <taxon>Aminivibrio</taxon>
    </lineage>
</organism>
<protein>
    <submittedName>
        <fullName evidence="5">Replication restart DNA helicase PriA</fullName>
    </submittedName>
</protein>
<keyword evidence="3" id="KW-0238">DNA-binding</keyword>
<evidence type="ECO:0000313" key="6">
    <source>
        <dbReference type="Proteomes" id="UP000295066"/>
    </source>
</evidence>
<dbReference type="GO" id="GO:0006270">
    <property type="term" value="P:DNA replication initiation"/>
    <property type="evidence" value="ECO:0007669"/>
    <property type="project" value="TreeGrafter"/>
</dbReference>
<evidence type="ECO:0000256" key="1">
    <source>
        <dbReference type="ARBA" id="ARBA00022741"/>
    </source>
</evidence>
<name>A0A4R8M967_9BACT</name>
<feature type="domain" description="Primosomal protein N' 3' DNA-binding" evidence="4">
    <location>
        <begin position="11"/>
        <end position="105"/>
    </location>
</feature>